<dbReference type="RefSeq" id="WP_013178203.1">
    <property type="nucleotide sequence ID" value="NC_014221.1"/>
</dbReference>
<dbReference type="Pfam" id="PF00496">
    <property type="entry name" value="SBP_bac_5"/>
    <property type="match status" value="1"/>
</dbReference>
<dbReference type="Proteomes" id="UP000000379">
    <property type="component" value="Chromosome"/>
</dbReference>
<accession>D7CQ52</accession>
<dbReference type="EMBL" id="CP002049">
    <property type="protein sequence ID" value="ADI14836.1"/>
    <property type="molecule type" value="Genomic_DNA"/>
</dbReference>
<reference evidence="6 7" key="2">
    <citation type="journal article" date="2011" name="Stand. Genomic Sci.">
        <title>Complete genome sequence of Truepera radiovictrix type strain (RQ-24).</title>
        <authorList>
            <person name="Ivanova N."/>
            <person name="Rohde C."/>
            <person name="Munk C."/>
            <person name="Nolan M."/>
            <person name="Lucas S."/>
            <person name="Del Rio T.G."/>
            <person name="Tice H."/>
            <person name="Deshpande S."/>
            <person name="Cheng J.F."/>
            <person name="Tapia R."/>
            <person name="Han C."/>
            <person name="Goodwin L."/>
            <person name="Pitluck S."/>
            <person name="Liolios K."/>
            <person name="Mavromatis K."/>
            <person name="Mikhailova N."/>
            <person name="Pati A."/>
            <person name="Chen A."/>
            <person name="Palaniappan K."/>
            <person name="Land M."/>
            <person name="Hauser L."/>
            <person name="Chang Y.J."/>
            <person name="Jeffries C.D."/>
            <person name="Brambilla E."/>
            <person name="Rohde M."/>
            <person name="Goker M."/>
            <person name="Tindall B.J."/>
            <person name="Woyke T."/>
            <person name="Bristow J."/>
            <person name="Eisen J.A."/>
            <person name="Markowitz V."/>
            <person name="Hugenholtz P."/>
            <person name="Kyrpides N.C."/>
            <person name="Klenk H.P."/>
            <person name="Lapidus A."/>
        </authorList>
    </citation>
    <scope>NUCLEOTIDE SEQUENCE [LARGE SCALE GENOMIC DNA]</scope>
    <source>
        <strain evidence="7">DSM 17093 / CIP 108686 / LMG 22925 / RQ-24</strain>
    </source>
</reference>
<dbReference type="PANTHER" id="PTHR30290:SF9">
    <property type="entry name" value="OLIGOPEPTIDE-BINDING PROTEIN APPA"/>
    <property type="match status" value="1"/>
</dbReference>
<dbReference type="Gene3D" id="3.40.190.10">
    <property type="entry name" value="Periplasmic binding protein-like II"/>
    <property type="match status" value="1"/>
</dbReference>
<evidence type="ECO:0000256" key="1">
    <source>
        <dbReference type="ARBA" id="ARBA00005695"/>
    </source>
</evidence>
<sequence length="505" mass="56458">MKTLKPVLLTLLLLLGAAFAQSDTLTIAQGVDATTLDPNDQEETPTQNIVANIFDPLLWRAPDGSIEPWLATSVEAVDDLTWEITLRDDVVFHDGEPLTAEVVAWNFERALDQENPIRFLSNFTPLTGVEVTGEHTLRVTTETPYPVFITHLTRFFIVSRTNYEENGAAFAAENPVGTGPYRFVRWQRDQRLELEAFPDYWQGPPSIQNVVFRPIPEDSSRISELVTGGVQIATNVLPEAVPLIEGSGQAEIRTVPSIRNIFIVFTATEEGPLADPRVRRALNLAVNVDEIIQTLFDGNATPTATPLNNYMFGYAEDLDTREYDPEAARQLLAEAGFENGFTFTLGSPSGRYLNDRLVAEAVAGQLAQVGVTAELQVQEWSSYVGQVLERQVPTDAYLIGWGNSNFDADRTLFTMLYGGTVEGGPDRSVFSYFTNEAFDELVLQARETLDEEERFELYRQAQEIVLEEAPWLFLYQQGDVYGVATNLNWEPLSNELIWAYSASFE</sequence>
<dbReference type="PANTHER" id="PTHR30290">
    <property type="entry name" value="PERIPLASMIC BINDING COMPONENT OF ABC TRANSPORTER"/>
    <property type="match status" value="1"/>
</dbReference>
<dbReference type="CDD" id="cd08498">
    <property type="entry name" value="PBP2_NikA_DppA_OppA_like_2"/>
    <property type="match status" value="1"/>
</dbReference>
<name>D7CQ52_TRURR</name>
<gene>
    <name evidence="6" type="ordered locus">Trad_1718</name>
</gene>
<keyword evidence="7" id="KW-1185">Reference proteome</keyword>
<evidence type="ECO:0000256" key="3">
    <source>
        <dbReference type="ARBA" id="ARBA00022729"/>
    </source>
</evidence>
<comment type="similarity">
    <text evidence="1">Belongs to the bacterial solute-binding protein 5 family.</text>
</comment>
<evidence type="ECO:0000313" key="6">
    <source>
        <dbReference type="EMBL" id="ADI14836.1"/>
    </source>
</evidence>
<feature type="domain" description="Solute-binding protein family 5" evidence="5">
    <location>
        <begin position="66"/>
        <end position="419"/>
    </location>
</feature>
<evidence type="ECO:0000256" key="2">
    <source>
        <dbReference type="ARBA" id="ARBA00022448"/>
    </source>
</evidence>
<evidence type="ECO:0000259" key="5">
    <source>
        <dbReference type="Pfam" id="PF00496"/>
    </source>
</evidence>
<feature type="signal peptide" evidence="4">
    <location>
        <begin position="1"/>
        <end position="20"/>
    </location>
</feature>
<dbReference type="eggNOG" id="COG0747">
    <property type="taxonomic scope" value="Bacteria"/>
</dbReference>
<keyword evidence="2" id="KW-0813">Transport</keyword>
<evidence type="ECO:0000313" key="7">
    <source>
        <dbReference type="Proteomes" id="UP000000379"/>
    </source>
</evidence>
<dbReference type="GO" id="GO:0042597">
    <property type="term" value="C:periplasmic space"/>
    <property type="evidence" value="ECO:0007669"/>
    <property type="project" value="UniProtKB-ARBA"/>
</dbReference>
<dbReference type="Gene3D" id="3.90.76.10">
    <property type="entry name" value="Dipeptide-binding Protein, Domain 1"/>
    <property type="match status" value="1"/>
</dbReference>
<dbReference type="InterPro" id="IPR039424">
    <property type="entry name" value="SBP_5"/>
</dbReference>
<proteinExistence type="inferred from homology"/>
<evidence type="ECO:0000256" key="4">
    <source>
        <dbReference type="SAM" id="SignalP"/>
    </source>
</evidence>
<dbReference type="GO" id="GO:1904680">
    <property type="term" value="F:peptide transmembrane transporter activity"/>
    <property type="evidence" value="ECO:0007669"/>
    <property type="project" value="TreeGrafter"/>
</dbReference>
<dbReference type="KEGG" id="tra:Trad_1718"/>
<organism evidence="6 7">
    <name type="scientific">Truepera radiovictrix (strain DSM 17093 / CIP 108686 / LMG 22925 / RQ-24)</name>
    <dbReference type="NCBI Taxonomy" id="649638"/>
    <lineage>
        <taxon>Bacteria</taxon>
        <taxon>Thermotogati</taxon>
        <taxon>Deinococcota</taxon>
        <taxon>Deinococci</taxon>
        <taxon>Trueperales</taxon>
        <taxon>Trueperaceae</taxon>
        <taxon>Truepera</taxon>
    </lineage>
</organism>
<dbReference type="AlphaFoldDB" id="D7CQ52"/>
<reference evidence="7" key="1">
    <citation type="submission" date="2010-05" db="EMBL/GenBank/DDBJ databases">
        <title>The complete genome of Truepera radiovictris DSM 17093.</title>
        <authorList>
            <consortium name="US DOE Joint Genome Institute (JGI-PGF)"/>
            <person name="Lucas S."/>
            <person name="Copeland A."/>
            <person name="Lapidus A."/>
            <person name="Glavina del Rio T."/>
            <person name="Dalin E."/>
            <person name="Tice H."/>
            <person name="Bruce D."/>
            <person name="Goodwin L."/>
            <person name="Pitluck S."/>
            <person name="Kyrpides N."/>
            <person name="Mavromatis K."/>
            <person name="Ovchinnikova G."/>
            <person name="Munk A.C."/>
            <person name="Detter J.C."/>
            <person name="Han C."/>
            <person name="Tapia R."/>
            <person name="Land M."/>
            <person name="Hauser L."/>
            <person name="Markowitz V."/>
            <person name="Cheng J.-F."/>
            <person name="Hugenholtz P."/>
            <person name="Woyke T."/>
            <person name="Wu D."/>
            <person name="Tindall B."/>
            <person name="Pomrenke H.G."/>
            <person name="Brambilla E."/>
            <person name="Klenk H.-P."/>
            <person name="Eisen J.A."/>
        </authorList>
    </citation>
    <scope>NUCLEOTIDE SEQUENCE [LARGE SCALE GENOMIC DNA]</scope>
    <source>
        <strain evidence="7">DSM 17093 / CIP 108686 / LMG 22925 / RQ-24</strain>
    </source>
</reference>
<dbReference type="SUPFAM" id="SSF53850">
    <property type="entry name" value="Periplasmic binding protein-like II"/>
    <property type="match status" value="1"/>
</dbReference>
<dbReference type="Gene3D" id="3.10.105.10">
    <property type="entry name" value="Dipeptide-binding Protein, Domain 3"/>
    <property type="match status" value="1"/>
</dbReference>
<dbReference type="STRING" id="649638.Trad_1718"/>
<protein>
    <submittedName>
        <fullName evidence="6">Extracellular solute-binding protein family 5</fullName>
    </submittedName>
</protein>
<dbReference type="GO" id="GO:0015833">
    <property type="term" value="P:peptide transport"/>
    <property type="evidence" value="ECO:0007669"/>
    <property type="project" value="TreeGrafter"/>
</dbReference>
<dbReference type="HOGENOM" id="CLU_017028_7_4_0"/>
<dbReference type="InterPro" id="IPR000914">
    <property type="entry name" value="SBP_5_dom"/>
</dbReference>
<keyword evidence="3 4" id="KW-0732">Signal</keyword>
<feature type="chain" id="PRO_5003094378" evidence="4">
    <location>
        <begin position="21"/>
        <end position="505"/>
    </location>
</feature>
<dbReference type="GO" id="GO:0043190">
    <property type="term" value="C:ATP-binding cassette (ABC) transporter complex"/>
    <property type="evidence" value="ECO:0007669"/>
    <property type="project" value="InterPro"/>
</dbReference>
<dbReference type="OrthoDB" id="9803988at2"/>
<dbReference type="InterPro" id="IPR030678">
    <property type="entry name" value="Peptide/Ni-bd"/>
</dbReference>
<dbReference type="PIRSF" id="PIRSF002741">
    <property type="entry name" value="MppA"/>
    <property type="match status" value="1"/>
</dbReference>